<keyword evidence="1" id="KW-1133">Transmembrane helix</keyword>
<feature type="transmembrane region" description="Helical" evidence="1">
    <location>
        <begin position="202"/>
        <end position="227"/>
    </location>
</feature>
<dbReference type="EMBL" id="LNIX01000001">
    <property type="protein sequence ID" value="OXA63240.1"/>
    <property type="molecule type" value="Genomic_DNA"/>
</dbReference>
<comment type="caution">
    <text evidence="2">The sequence shown here is derived from an EMBL/GenBank/DDBJ whole genome shotgun (WGS) entry which is preliminary data.</text>
</comment>
<evidence type="ECO:0000313" key="2">
    <source>
        <dbReference type="EMBL" id="OXA63240.1"/>
    </source>
</evidence>
<feature type="transmembrane region" description="Helical" evidence="1">
    <location>
        <begin position="306"/>
        <end position="327"/>
    </location>
</feature>
<gene>
    <name evidence="2" type="ORF">Fcan01_01179</name>
</gene>
<dbReference type="Proteomes" id="UP000198287">
    <property type="component" value="Unassembled WGS sequence"/>
</dbReference>
<feature type="transmembrane region" description="Helical" evidence="1">
    <location>
        <begin position="173"/>
        <end position="195"/>
    </location>
</feature>
<proteinExistence type="predicted"/>
<accession>A0A226F1J9</accession>
<feature type="transmembrane region" description="Helical" evidence="1">
    <location>
        <begin position="92"/>
        <end position="119"/>
    </location>
</feature>
<sequence>MTTPLMFKALDVGQTVSNFISLPPVVWDISAQRLRYQVGRTQLFWAVQQIFHFVIFGLTSYIFDLAFFQFASKTHPVYMETIKSSHFVTTRLVLSLVYFGGVAFLGGIFIWGADIVSIFNTSMDLEQQLKKRVPQRPKKFDLVGTLFFLEYALVPIIPPIVALTTTLLRQDPYYTVISVLLPKWFLSIAGMRLILFAVRFTLLTAVALEIARVCIILIYGVAFGIVMCKNSLLLLDKLYESLTPEGKLDADQYIPYYQQFYLITFVTNKSCSFILLLGCGISIVMFVTFSVIVLKMWRVQSLQIYLISLFFIIAQIGITVVALPMAAEPNEASERFREKWRNSVSKVRVGREGGGEKGRYLQKRAKALNIFPLYGGFQEYRCYNLTKDVPFEYLQAVGDYTIDALLSFEV</sequence>
<keyword evidence="1" id="KW-0472">Membrane</keyword>
<keyword evidence="3" id="KW-1185">Reference proteome</keyword>
<feature type="transmembrane region" description="Helical" evidence="1">
    <location>
        <begin position="50"/>
        <end position="72"/>
    </location>
</feature>
<keyword evidence="1" id="KW-0812">Transmembrane</keyword>
<name>A0A226F1J9_FOLCA</name>
<organism evidence="2 3">
    <name type="scientific">Folsomia candida</name>
    <name type="common">Springtail</name>
    <dbReference type="NCBI Taxonomy" id="158441"/>
    <lineage>
        <taxon>Eukaryota</taxon>
        <taxon>Metazoa</taxon>
        <taxon>Ecdysozoa</taxon>
        <taxon>Arthropoda</taxon>
        <taxon>Hexapoda</taxon>
        <taxon>Collembola</taxon>
        <taxon>Entomobryomorpha</taxon>
        <taxon>Isotomoidea</taxon>
        <taxon>Isotomidae</taxon>
        <taxon>Proisotominae</taxon>
        <taxon>Folsomia</taxon>
    </lineage>
</organism>
<protein>
    <submittedName>
        <fullName evidence="2">Uncharacterized protein</fullName>
    </submittedName>
</protein>
<feature type="transmembrane region" description="Helical" evidence="1">
    <location>
        <begin position="140"/>
        <end position="161"/>
    </location>
</feature>
<evidence type="ECO:0000313" key="3">
    <source>
        <dbReference type="Proteomes" id="UP000198287"/>
    </source>
</evidence>
<evidence type="ECO:0000256" key="1">
    <source>
        <dbReference type="SAM" id="Phobius"/>
    </source>
</evidence>
<reference evidence="2 3" key="1">
    <citation type="submission" date="2015-12" db="EMBL/GenBank/DDBJ databases">
        <title>The genome of Folsomia candida.</title>
        <authorList>
            <person name="Faddeeva A."/>
            <person name="Derks M.F."/>
            <person name="Anvar Y."/>
            <person name="Smit S."/>
            <person name="Van Straalen N."/>
            <person name="Roelofs D."/>
        </authorList>
    </citation>
    <scope>NUCLEOTIDE SEQUENCE [LARGE SCALE GENOMIC DNA]</scope>
    <source>
        <strain evidence="2 3">VU population</strain>
        <tissue evidence="2">Whole body</tissue>
    </source>
</reference>
<dbReference type="AlphaFoldDB" id="A0A226F1J9"/>
<feature type="transmembrane region" description="Helical" evidence="1">
    <location>
        <begin position="273"/>
        <end position="294"/>
    </location>
</feature>